<dbReference type="GO" id="GO:0000155">
    <property type="term" value="F:phosphorelay sensor kinase activity"/>
    <property type="evidence" value="ECO:0007669"/>
    <property type="project" value="InterPro"/>
</dbReference>
<dbReference type="InterPro" id="IPR003660">
    <property type="entry name" value="HAMP_dom"/>
</dbReference>
<reference evidence="14 15" key="1">
    <citation type="submission" date="2019-03" db="EMBL/GenBank/DDBJ databases">
        <title>Genomic Encyclopedia of Type Strains, Phase IV (KMG-IV): sequencing the most valuable type-strain genomes for metagenomic binning, comparative biology and taxonomic classification.</title>
        <authorList>
            <person name="Goeker M."/>
        </authorList>
    </citation>
    <scope>NUCLEOTIDE SEQUENCE [LARGE SCALE GENOMIC DNA]</scope>
    <source>
        <strain evidence="14 15">DSM 26377</strain>
    </source>
</reference>
<evidence type="ECO:0000256" key="6">
    <source>
        <dbReference type="ARBA" id="ARBA00022777"/>
    </source>
</evidence>
<dbReference type="InterPro" id="IPR011006">
    <property type="entry name" value="CheY-like_superfamily"/>
</dbReference>
<comment type="catalytic activity">
    <reaction evidence="1">
        <text>ATP + protein L-histidine = ADP + protein N-phospho-L-histidine.</text>
        <dbReference type="EC" id="2.7.13.3"/>
    </reaction>
</comment>
<keyword evidence="7" id="KW-0902">Two-component regulatory system</keyword>
<dbReference type="CDD" id="cd16922">
    <property type="entry name" value="HATPase_EvgS-ArcB-TorS-like"/>
    <property type="match status" value="1"/>
</dbReference>
<evidence type="ECO:0000313" key="15">
    <source>
        <dbReference type="Proteomes" id="UP000295341"/>
    </source>
</evidence>
<keyword evidence="6 14" id="KW-0418">Kinase</keyword>
<comment type="subcellular location">
    <subcellularLocation>
        <location evidence="2">Membrane</location>
    </subcellularLocation>
</comment>
<evidence type="ECO:0000256" key="7">
    <source>
        <dbReference type="ARBA" id="ARBA00023012"/>
    </source>
</evidence>
<dbReference type="Gene3D" id="1.10.8.500">
    <property type="entry name" value="HAMP domain in histidine kinase"/>
    <property type="match status" value="1"/>
</dbReference>
<dbReference type="CDD" id="cd00082">
    <property type="entry name" value="HisKA"/>
    <property type="match status" value="1"/>
</dbReference>
<keyword evidence="10" id="KW-0812">Transmembrane</keyword>
<dbReference type="OrthoDB" id="9810730at2"/>
<feature type="transmembrane region" description="Helical" evidence="10">
    <location>
        <begin position="192"/>
        <end position="215"/>
    </location>
</feature>
<evidence type="ECO:0000256" key="10">
    <source>
        <dbReference type="SAM" id="Phobius"/>
    </source>
</evidence>
<keyword evidence="10" id="KW-1133">Transmembrane helix</keyword>
<gene>
    <name evidence="14" type="ORF">DFR24_0207</name>
</gene>
<feature type="modified residue" description="4-aspartylphosphate" evidence="8">
    <location>
        <position position="1117"/>
    </location>
</feature>
<feature type="domain" description="Response regulatory" evidence="12">
    <location>
        <begin position="1067"/>
        <end position="1184"/>
    </location>
</feature>
<dbReference type="PRINTS" id="PR00344">
    <property type="entry name" value="BCTRLSENSOR"/>
</dbReference>
<dbReference type="PROSITE" id="PS50110">
    <property type="entry name" value="RESPONSE_REGULATORY"/>
    <property type="match status" value="3"/>
</dbReference>
<evidence type="ECO:0000259" key="11">
    <source>
        <dbReference type="PROSITE" id="PS50109"/>
    </source>
</evidence>
<dbReference type="EMBL" id="SOBT01000008">
    <property type="protein sequence ID" value="TDU30850.1"/>
    <property type="molecule type" value="Genomic_DNA"/>
</dbReference>
<dbReference type="Pfam" id="PF02518">
    <property type="entry name" value="HATPase_c"/>
    <property type="match status" value="1"/>
</dbReference>
<dbReference type="InterPro" id="IPR007891">
    <property type="entry name" value="CHASE3"/>
</dbReference>
<evidence type="ECO:0000259" key="12">
    <source>
        <dbReference type="PROSITE" id="PS50110"/>
    </source>
</evidence>
<dbReference type="CDD" id="cd17546">
    <property type="entry name" value="REC_hyHK_CKI1_RcsC-like"/>
    <property type="match status" value="1"/>
</dbReference>
<evidence type="ECO:0000256" key="5">
    <source>
        <dbReference type="ARBA" id="ARBA00022679"/>
    </source>
</evidence>
<dbReference type="SUPFAM" id="SSF55874">
    <property type="entry name" value="ATPase domain of HSP90 chaperone/DNA topoisomerase II/histidine kinase"/>
    <property type="match status" value="1"/>
</dbReference>
<comment type="caution">
    <text evidence="14">The sequence shown here is derived from an EMBL/GenBank/DDBJ whole genome shotgun (WGS) entry which is preliminary data.</text>
</comment>
<dbReference type="PANTHER" id="PTHR45339">
    <property type="entry name" value="HYBRID SIGNAL TRANSDUCTION HISTIDINE KINASE J"/>
    <property type="match status" value="1"/>
</dbReference>
<dbReference type="InterPro" id="IPR005467">
    <property type="entry name" value="His_kinase_dom"/>
</dbReference>
<feature type="modified residue" description="4-aspartylphosphate" evidence="8">
    <location>
        <position position="853"/>
    </location>
</feature>
<evidence type="ECO:0000313" key="14">
    <source>
        <dbReference type="EMBL" id="TDU30850.1"/>
    </source>
</evidence>
<dbReference type="InterPro" id="IPR029016">
    <property type="entry name" value="GAF-like_dom_sf"/>
</dbReference>
<feature type="compositionally biased region" description="Basic and acidic residues" evidence="9">
    <location>
        <begin position="456"/>
        <end position="479"/>
    </location>
</feature>
<dbReference type="GO" id="GO:0016020">
    <property type="term" value="C:membrane"/>
    <property type="evidence" value="ECO:0007669"/>
    <property type="project" value="UniProtKB-SubCell"/>
</dbReference>
<sequence length="1184" mass="129291">MSQEKPGWFESLAVRGKLGAVFGVQLAVLSLGTAAVLAALTQMREARRWTDHTHNVIEQIEAMRGEAVEQQAGLRGYIITSDRRFLEPYRYGVVEFENISQRLGVLVRDNPAQYERYSRVLALMGEWQTDVAARDIAYTENPATHHLAVEATIGGGGQRRIDAIKRLCEEMIREERRLLVSRSGTMERVESLLLSLIVGLMLAGWFTGAYAVALVNRVLGTPLSRLADLVPRLITGESVDVPYLERRDEVGTLARAFERLRDSSAEQRRADWVREQAARVLGALQHCDSDATFSDTLINRLCGVLEGGYGLAYRWNEQSAVLEWCAGFGLPDASVTRRRFRLGEGMIGQSMVERRIIEMMPVPAGYLQIVSGLGAAAPASVLFAPLTARGETVGVVEIGMLKPMTTAQRELLEQVIVTSALAWHSVSRSVRTSELLEESRGMTDELQSQQESLRAQGEELRSANEALRGRGEQLEEQGRRLRASEEELRAQAEELLITNSALEEKTGALRMRQDELEAARIDLERKASDLEQASHYKSEFLANMSHELRTPLNSMLILSKMLADNSDGNLDAEQVESARIMHDSGRSLLSLINDILDLSKVEAGKMGVALETVNVSTSLNALLQRFRPLAGERGLKFTVRIEPDATRELETDGARLAQILSNLLSNAFKFTHEGEIELLAEKAQLGAVPAVALSVRDTGIGIPAGKLDRVFQAFEQADSSTSRRYGGTGLGLSIVSGMTTLLGGQVKVRSEEGKGSTFTIVLPERSPQSQTATTTAGPPGVDTGAAPSLIAEPEPGEPPTGTPALLIVEDDRAFAKVLADIATRRGLDVVTAHTGRDALALARKRKLFGVLLDIGLPDISGWEVLERLKANPFTAGVPVHVVSGGDDSDRGKELGAVGFLRKPVDREAVVQALERVGAGNAPRRRRLLLVDHDPASRADIVALLSAENASIVEAGSAADGLAHLQAENFDGLIVDPDLADMPNFEFLAQASDRATLPPVVIYSRRELTPDESLRLREYTGSIVIHGARSPERLIDEVHLFLHAIERPGKPPAAPEPRTPGADLTGKTVLVVDDDMRNVFALSKTLRMRGLNVVMAQDGHKALAQLEARSDIDIVLMDIMMPGMDGYETIRRIRSAAQWQRLPIIAVTAKAMKGDREKCIEAGANDYCAKPIDIDQLVSLLRVWA</sequence>
<dbReference type="Pfam" id="PF00072">
    <property type="entry name" value="Response_reg"/>
    <property type="match status" value="2"/>
</dbReference>
<evidence type="ECO:0000256" key="9">
    <source>
        <dbReference type="SAM" id="MobiDB-lite"/>
    </source>
</evidence>
<feature type="modified residue" description="4-aspartylphosphate" evidence="8">
    <location>
        <position position="975"/>
    </location>
</feature>
<dbReference type="RefSeq" id="WP_133879488.1">
    <property type="nucleotide sequence ID" value="NZ_MWIN01000023.1"/>
</dbReference>
<feature type="region of interest" description="Disordered" evidence="9">
    <location>
        <begin position="435"/>
        <end position="479"/>
    </location>
</feature>
<dbReference type="InterPro" id="IPR036097">
    <property type="entry name" value="HisK_dim/P_sf"/>
</dbReference>
<dbReference type="Gene3D" id="3.40.50.2300">
    <property type="match status" value="3"/>
</dbReference>
<dbReference type="Gene3D" id="1.10.287.130">
    <property type="match status" value="1"/>
</dbReference>
<dbReference type="CDD" id="cd19410">
    <property type="entry name" value="HK9-like_sensor"/>
    <property type="match status" value="1"/>
</dbReference>
<keyword evidence="5" id="KW-0808">Transferase</keyword>
<dbReference type="Proteomes" id="UP000295341">
    <property type="component" value="Unassembled WGS sequence"/>
</dbReference>
<protein>
    <recommendedName>
        <fullName evidence="3">histidine kinase</fullName>
        <ecNumber evidence="3">2.7.13.3</ecNumber>
    </recommendedName>
</protein>
<dbReference type="PANTHER" id="PTHR45339:SF1">
    <property type="entry name" value="HYBRID SIGNAL TRANSDUCTION HISTIDINE KINASE J"/>
    <property type="match status" value="1"/>
</dbReference>
<evidence type="ECO:0000256" key="8">
    <source>
        <dbReference type="PROSITE-ProRule" id="PRU00169"/>
    </source>
</evidence>
<dbReference type="EC" id="2.7.13.3" evidence="3"/>
<evidence type="ECO:0000259" key="13">
    <source>
        <dbReference type="PROSITE" id="PS50885"/>
    </source>
</evidence>
<dbReference type="PROSITE" id="PS50885">
    <property type="entry name" value="HAMP"/>
    <property type="match status" value="1"/>
</dbReference>
<dbReference type="SUPFAM" id="SSF52172">
    <property type="entry name" value="CheY-like"/>
    <property type="match status" value="3"/>
</dbReference>
<dbReference type="CDD" id="cd00156">
    <property type="entry name" value="REC"/>
    <property type="match status" value="2"/>
</dbReference>
<feature type="domain" description="Histidine kinase" evidence="11">
    <location>
        <begin position="543"/>
        <end position="766"/>
    </location>
</feature>
<evidence type="ECO:0000256" key="1">
    <source>
        <dbReference type="ARBA" id="ARBA00000085"/>
    </source>
</evidence>
<feature type="domain" description="Response regulatory" evidence="12">
    <location>
        <begin position="926"/>
        <end position="1041"/>
    </location>
</feature>
<keyword evidence="4 8" id="KW-0597">Phosphoprotein</keyword>
<dbReference type="AlphaFoldDB" id="A0A4R7PC96"/>
<accession>A0A4R7PC96</accession>
<evidence type="ECO:0000256" key="3">
    <source>
        <dbReference type="ARBA" id="ARBA00012438"/>
    </source>
</evidence>
<feature type="region of interest" description="Disordered" evidence="9">
    <location>
        <begin position="763"/>
        <end position="798"/>
    </location>
</feature>
<keyword evidence="15" id="KW-1185">Reference proteome</keyword>
<dbReference type="SMART" id="SM00388">
    <property type="entry name" value="HisKA"/>
    <property type="match status" value="1"/>
</dbReference>
<dbReference type="SMART" id="SM00387">
    <property type="entry name" value="HATPase_c"/>
    <property type="match status" value="1"/>
</dbReference>
<keyword evidence="10" id="KW-0472">Membrane</keyword>
<dbReference type="Gene3D" id="3.30.450.40">
    <property type="match status" value="1"/>
</dbReference>
<organism evidence="14 15">
    <name type="scientific">Panacagrimonas perspica</name>
    <dbReference type="NCBI Taxonomy" id="381431"/>
    <lineage>
        <taxon>Bacteria</taxon>
        <taxon>Pseudomonadati</taxon>
        <taxon>Pseudomonadota</taxon>
        <taxon>Gammaproteobacteria</taxon>
        <taxon>Nevskiales</taxon>
        <taxon>Nevskiaceae</taxon>
        <taxon>Panacagrimonas</taxon>
    </lineage>
</organism>
<dbReference type="Pfam" id="PF00512">
    <property type="entry name" value="HisKA"/>
    <property type="match status" value="1"/>
</dbReference>
<dbReference type="SUPFAM" id="SSF55781">
    <property type="entry name" value="GAF domain-like"/>
    <property type="match status" value="1"/>
</dbReference>
<dbReference type="PROSITE" id="PS50109">
    <property type="entry name" value="HIS_KIN"/>
    <property type="match status" value="1"/>
</dbReference>
<proteinExistence type="predicted"/>
<name>A0A4R7PC96_9GAMM</name>
<feature type="transmembrane region" description="Helical" evidence="10">
    <location>
        <begin position="20"/>
        <end position="40"/>
    </location>
</feature>
<dbReference type="InterPro" id="IPR003594">
    <property type="entry name" value="HATPase_dom"/>
</dbReference>
<feature type="compositionally biased region" description="Polar residues" evidence="9">
    <location>
        <begin position="766"/>
        <end position="776"/>
    </location>
</feature>
<feature type="domain" description="HAMP" evidence="13">
    <location>
        <begin position="217"/>
        <end position="269"/>
    </location>
</feature>
<feature type="domain" description="Response regulatory" evidence="12">
    <location>
        <begin position="804"/>
        <end position="917"/>
    </location>
</feature>
<dbReference type="Gene3D" id="3.30.565.10">
    <property type="entry name" value="Histidine kinase-like ATPase, C-terminal domain"/>
    <property type="match status" value="1"/>
</dbReference>
<dbReference type="InterPro" id="IPR003661">
    <property type="entry name" value="HisK_dim/P_dom"/>
</dbReference>
<evidence type="ECO:0000256" key="2">
    <source>
        <dbReference type="ARBA" id="ARBA00004370"/>
    </source>
</evidence>
<dbReference type="FunFam" id="3.30.565.10:FF:000010">
    <property type="entry name" value="Sensor histidine kinase RcsC"/>
    <property type="match status" value="1"/>
</dbReference>
<dbReference type="SMART" id="SM00448">
    <property type="entry name" value="REC"/>
    <property type="match status" value="3"/>
</dbReference>
<dbReference type="Pfam" id="PF05227">
    <property type="entry name" value="CHASE3"/>
    <property type="match status" value="1"/>
</dbReference>
<evidence type="ECO:0000256" key="4">
    <source>
        <dbReference type="ARBA" id="ARBA00022553"/>
    </source>
</evidence>
<dbReference type="InterPro" id="IPR036890">
    <property type="entry name" value="HATPase_C_sf"/>
</dbReference>
<dbReference type="SUPFAM" id="SSF47384">
    <property type="entry name" value="Homodimeric domain of signal transducing histidine kinase"/>
    <property type="match status" value="1"/>
</dbReference>
<dbReference type="InterPro" id="IPR004358">
    <property type="entry name" value="Sig_transdc_His_kin-like_C"/>
</dbReference>
<dbReference type="InterPro" id="IPR001789">
    <property type="entry name" value="Sig_transdc_resp-reg_receiver"/>
</dbReference>